<proteinExistence type="predicted"/>
<dbReference type="AlphaFoldDB" id="A0A382KZM0"/>
<dbReference type="EMBL" id="UINC01083367">
    <property type="protein sequence ID" value="SVC29005.1"/>
    <property type="molecule type" value="Genomic_DNA"/>
</dbReference>
<sequence length="33" mass="4171">MFEDSFFPRQKLSHQFFIMFEIWLNWFYAGGLH</sequence>
<gene>
    <name evidence="1" type="ORF">METZ01_LOCUS281859</name>
</gene>
<reference evidence="1" key="1">
    <citation type="submission" date="2018-05" db="EMBL/GenBank/DDBJ databases">
        <authorList>
            <person name="Lanie J.A."/>
            <person name="Ng W.-L."/>
            <person name="Kazmierczak K.M."/>
            <person name="Andrzejewski T.M."/>
            <person name="Davidsen T.M."/>
            <person name="Wayne K.J."/>
            <person name="Tettelin H."/>
            <person name="Glass J.I."/>
            <person name="Rusch D."/>
            <person name="Podicherti R."/>
            <person name="Tsui H.-C.T."/>
            <person name="Winkler M.E."/>
        </authorList>
    </citation>
    <scope>NUCLEOTIDE SEQUENCE</scope>
</reference>
<accession>A0A382KZM0</accession>
<name>A0A382KZM0_9ZZZZ</name>
<protein>
    <submittedName>
        <fullName evidence="1">Uncharacterized protein</fullName>
    </submittedName>
</protein>
<evidence type="ECO:0000313" key="1">
    <source>
        <dbReference type="EMBL" id="SVC29005.1"/>
    </source>
</evidence>
<organism evidence="1">
    <name type="scientific">marine metagenome</name>
    <dbReference type="NCBI Taxonomy" id="408172"/>
    <lineage>
        <taxon>unclassified sequences</taxon>
        <taxon>metagenomes</taxon>
        <taxon>ecological metagenomes</taxon>
    </lineage>
</organism>
<feature type="non-terminal residue" evidence="1">
    <location>
        <position position="33"/>
    </location>
</feature>